<evidence type="ECO:0000256" key="1">
    <source>
        <dbReference type="ARBA" id="ARBA00011738"/>
    </source>
</evidence>
<comment type="caution">
    <text evidence="3">The sequence shown here is derived from an EMBL/GenBank/DDBJ whole genome shotgun (WGS) entry which is preliminary data.</text>
</comment>
<dbReference type="InterPro" id="IPR044662">
    <property type="entry name" value="HS1/DABB1-like"/>
</dbReference>
<dbReference type="EMBL" id="SLVV01000013">
    <property type="protein sequence ID" value="TCN21155.1"/>
    <property type="molecule type" value="Genomic_DNA"/>
</dbReference>
<dbReference type="Gene3D" id="3.30.70.100">
    <property type="match status" value="1"/>
</dbReference>
<dbReference type="InterPro" id="IPR011008">
    <property type="entry name" value="Dimeric_a/b-barrel"/>
</dbReference>
<gene>
    <name evidence="3" type="ORF">EV146_11379</name>
</gene>
<feature type="domain" description="Stress-response A/B barrel" evidence="2">
    <location>
        <begin position="2"/>
        <end position="97"/>
    </location>
</feature>
<sequence>MYEHIVTFKFNEHITFEKEQELLKQLKSFKGKIPGIMELTAGINVTEEIENKQGYTLALRITFENKHALHDYLPHPIHQEFVSSLNGVIDNVIVVDYEI</sequence>
<evidence type="ECO:0000313" key="3">
    <source>
        <dbReference type="EMBL" id="TCN21155.1"/>
    </source>
</evidence>
<evidence type="ECO:0000313" key="4">
    <source>
        <dbReference type="Proteomes" id="UP000295689"/>
    </source>
</evidence>
<dbReference type="PROSITE" id="PS51502">
    <property type="entry name" value="S_R_A_B_BARREL"/>
    <property type="match status" value="1"/>
</dbReference>
<dbReference type="AlphaFoldDB" id="A0A4R2B4Q6"/>
<name>A0A4R2B4Q6_9BACI</name>
<evidence type="ECO:0000259" key="2">
    <source>
        <dbReference type="PROSITE" id="PS51502"/>
    </source>
</evidence>
<organism evidence="3 4">
    <name type="scientific">Mesobacillus foraminis</name>
    <dbReference type="NCBI Taxonomy" id="279826"/>
    <lineage>
        <taxon>Bacteria</taxon>
        <taxon>Bacillati</taxon>
        <taxon>Bacillota</taxon>
        <taxon>Bacilli</taxon>
        <taxon>Bacillales</taxon>
        <taxon>Bacillaceae</taxon>
        <taxon>Mesobacillus</taxon>
    </lineage>
</organism>
<keyword evidence="4" id="KW-1185">Reference proteome</keyword>
<dbReference type="InterPro" id="IPR013097">
    <property type="entry name" value="Dabb"/>
</dbReference>
<dbReference type="PANTHER" id="PTHR33178:SF10">
    <property type="entry name" value="STRESS-RESPONSE A_B BARREL DOMAIN-CONTAINING PROTEIN"/>
    <property type="match status" value="1"/>
</dbReference>
<proteinExistence type="predicted"/>
<protein>
    <submittedName>
        <fullName evidence="3">Stress responsive alpha/beta barrel protein</fullName>
    </submittedName>
</protein>
<dbReference type="SUPFAM" id="SSF54909">
    <property type="entry name" value="Dimeric alpha+beta barrel"/>
    <property type="match status" value="1"/>
</dbReference>
<comment type="subunit">
    <text evidence="1">Homodimer.</text>
</comment>
<dbReference type="SMART" id="SM00886">
    <property type="entry name" value="Dabb"/>
    <property type="match status" value="1"/>
</dbReference>
<accession>A0A4R2B4Q6</accession>
<reference evidence="3 4" key="1">
    <citation type="journal article" date="2015" name="Stand. Genomic Sci.">
        <title>Genomic Encyclopedia of Bacterial and Archaeal Type Strains, Phase III: the genomes of soil and plant-associated and newly described type strains.</title>
        <authorList>
            <person name="Whitman W.B."/>
            <person name="Woyke T."/>
            <person name="Klenk H.P."/>
            <person name="Zhou Y."/>
            <person name="Lilburn T.G."/>
            <person name="Beck B.J."/>
            <person name="De Vos P."/>
            <person name="Vandamme P."/>
            <person name="Eisen J.A."/>
            <person name="Garrity G."/>
            <person name="Hugenholtz P."/>
            <person name="Kyrpides N.C."/>
        </authorList>
    </citation>
    <scope>NUCLEOTIDE SEQUENCE [LARGE SCALE GENOMIC DNA]</scope>
    <source>
        <strain evidence="3 4">CV53</strain>
    </source>
</reference>
<dbReference type="Pfam" id="PF07876">
    <property type="entry name" value="Dabb"/>
    <property type="match status" value="1"/>
</dbReference>
<dbReference type="RefSeq" id="WP_132010820.1">
    <property type="nucleotide sequence ID" value="NZ_JABUHM010000010.1"/>
</dbReference>
<dbReference type="Proteomes" id="UP000295689">
    <property type="component" value="Unassembled WGS sequence"/>
</dbReference>
<dbReference type="PANTHER" id="PTHR33178">
    <property type="match status" value="1"/>
</dbReference>